<dbReference type="RefSeq" id="WP_013267851.1">
    <property type="nucleotide sequence ID" value="NC_014375.1"/>
</dbReference>
<dbReference type="eggNOG" id="ENOG5033EFR">
    <property type="taxonomic scope" value="Bacteria"/>
</dbReference>
<dbReference type="EMBL" id="CP002102">
    <property type="protein sequence ID" value="ADK99747.1"/>
    <property type="molecule type" value="Genomic_DNA"/>
</dbReference>
<dbReference type="HOGENOM" id="CLU_173085_0_0_5"/>
<evidence type="ECO:0000313" key="1">
    <source>
        <dbReference type="EMBL" id="ADK99747.1"/>
    </source>
</evidence>
<protein>
    <submittedName>
        <fullName evidence="1">Type IV pilus assembly PilZ</fullName>
    </submittedName>
</protein>
<keyword evidence="2" id="KW-1185">Reference proteome</keyword>
<reference evidence="2" key="1">
    <citation type="journal article" date="2011" name="J. Bacteriol.">
        <title>Genome sequences of eight morphologically diverse alphaproteobacteria.</title>
        <authorList>
            <consortium name="US DOE Joint Genome Institute"/>
            <person name="Brown P.J."/>
            <person name="Kysela D.T."/>
            <person name="Buechlein A."/>
            <person name="Hemmerich C."/>
            <person name="Brun Y.V."/>
        </authorList>
    </citation>
    <scope>NUCLEOTIDE SEQUENCE [LARGE SCALE GENOMIC DNA]</scope>
    <source>
        <strain evidence="2">ATCC 15264 / DSM 4735 / LMG 14903 / NBRC 16000 / CB 81</strain>
    </source>
</reference>
<proteinExistence type="predicted"/>
<name>D9QKC2_BRESC</name>
<evidence type="ECO:0000313" key="2">
    <source>
        <dbReference type="Proteomes" id="UP000002696"/>
    </source>
</evidence>
<dbReference type="KEGG" id="bsb:Bresu_0433"/>
<dbReference type="InParanoid" id="D9QKC2"/>
<gene>
    <name evidence="1" type="ordered locus">Bresu_0433</name>
</gene>
<organism evidence="1 2">
    <name type="scientific">Brevundimonas subvibrioides (strain ATCC 15264 / DSM 4735 / LMG 14903 / NBRC 16000 / CB 81)</name>
    <name type="common">Caulobacter subvibrioides</name>
    <dbReference type="NCBI Taxonomy" id="633149"/>
    <lineage>
        <taxon>Bacteria</taxon>
        <taxon>Pseudomonadati</taxon>
        <taxon>Pseudomonadota</taxon>
        <taxon>Alphaproteobacteria</taxon>
        <taxon>Caulobacterales</taxon>
        <taxon>Caulobacteraceae</taxon>
        <taxon>Brevundimonas</taxon>
    </lineage>
</organism>
<dbReference type="Proteomes" id="UP000002696">
    <property type="component" value="Chromosome"/>
</dbReference>
<dbReference type="AlphaFoldDB" id="D9QKC2"/>
<sequence length="110" mass="11740">MSLSSPHDRRVQTRQPANDRGVVIVDGREVGCLITDHSDGGVRLRLDRAAGLTRTVTLVDVGKAQAFDATLAWQKGIEAGLKLGQGASVRGLVPSRLLAAREAWVRASGR</sequence>
<dbReference type="STRING" id="633149.Bresu_0433"/>
<dbReference type="BioCyc" id="BSUB633149:G1GM8-432-MONOMER"/>
<accession>D9QKC2</accession>
<dbReference type="SUPFAM" id="SSF141371">
    <property type="entry name" value="PilZ domain-like"/>
    <property type="match status" value="1"/>
</dbReference>